<dbReference type="Pfam" id="PF00072">
    <property type="entry name" value="Response_reg"/>
    <property type="match status" value="1"/>
</dbReference>
<evidence type="ECO:0000256" key="3">
    <source>
        <dbReference type="ARBA" id="ARBA00023163"/>
    </source>
</evidence>
<feature type="modified residue" description="4-aspartylphosphate" evidence="4">
    <location>
        <position position="57"/>
    </location>
</feature>
<evidence type="ECO:0000256" key="4">
    <source>
        <dbReference type="PROSITE-ProRule" id="PRU00169"/>
    </source>
</evidence>
<dbReference type="PANTHER" id="PTHR44591">
    <property type="entry name" value="STRESS RESPONSE REGULATOR PROTEIN 1"/>
    <property type="match status" value="1"/>
</dbReference>
<dbReference type="PROSITE" id="PS50110">
    <property type="entry name" value="RESPONSE_REGULATORY"/>
    <property type="match status" value="1"/>
</dbReference>
<dbReference type="KEGG" id="arui:G6M88_17405"/>
<keyword evidence="3" id="KW-0804">Transcription</keyword>
<evidence type="ECO:0000313" key="8">
    <source>
        <dbReference type="Proteomes" id="UP000663912"/>
    </source>
</evidence>
<keyword evidence="9" id="KW-1185">Reference proteome</keyword>
<keyword evidence="2" id="KW-0805">Transcription regulation</keyword>
<sequence length="128" mass="13794">MTVKREIALVVEDEPLIAMLACDLLSDLGYIVFEARTTKEAMEVLTDVEGILILFTDVDLADGSSGVDLAVLAKQQFPTVRIVVTSGRVKPATLPDSVPFIPKPYSRECLTTALRAQLASRNGDSAEA</sequence>
<evidence type="ECO:0000256" key="1">
    <source>
        <dbReference type="ARBA" id="ARBA00022553"/>
    </source>
</evidence>
<dbReference type="AlphaFoldDB" id="A0AAE7R531"/>
<dbReference type="InterPro" id="IPR011006">
    <property type="entry name" value="CheY-like_superfamily"/>
</dbReference>
<dbReference type="EMBL" id="JAAMCP010000010">
    <property type="protein sequence ID" value="NTF38395.1"/>
    <property type="molecule type" value="Genomic_DNA"/>
</dbReference>
<evidence type="ECO:0000313" key="7">
    <source>
        <dbReference type="EMBL" id="QTG02210.1"/>
    </source>
</evidence>
<reference evidence="7" key="2">
    <citation type="submission" date="2020-02" db="EMBL/GenBank/DDBJ databases">
        <title>Unexpected conservation and global transmission of agrobacterial virulence plasmids.</title>
        <authorList>
            <person name="Weisberg A.J."/>
            <person name="Davis E.W. II"/>
            <person name="Tabima J.R."/>
            <person name="Belcher M.S."/>
            <person name="Miller M."/>
            <person name="Kuo C.-H."/>
            <person name="Loper J.E."/>
            <person name="Grunwald N.J."/>
            <person name="Putnam M.L."/>
            <person name="Chang J.H."/>
        </authorList>
    </citation>
    <scope>NUCLEOTIDE SEQUENCE</scope>
    <source>
        <strain evidence="7">W2/73</strain>
    </source>
</reference>
<accession>A0AAE7R531</accession>
<dbReference type="Proteomes" id="UP000663912">
    <property type="component" value="Chromosome 2"/>
</dbReference>
<dbReference type="GO" id="GO:0000160">
    <property type="term" value="P:phosphorelay signal transduction system"/>
    <property type="evidence" value="ECO:0007669"/>
    <property type="project" value="InterPro"/>
</dbReference>
<dbReference type="Gene3D" id="3.40.50.2300">
    <property type="match status" value="1"/>
</dbReference>
<proteinExistence type="predicted"/>
<dbReference type="SUPFAM" id="SSF52172">
    <property type="entry name" value="CheY-like"/>
    <property type="match status" value="1"/>
</dbReference>
<name>A0AAE7R531_9HYPH</name>
<dbReference type="PANTHER" id="PTHR44591:SF3">
    <property type="entry name" value="RESPONSE REGULATORY DOMAIN-CONTAINING PROTEIN"/>
    <property type="match status" value="1"/>
</dbReference>
<dbReference type="EMBL" id="CP049207">
    <property type="protein sequence ID" value="QTG02210.1"/>
    <property type="molecule type" value="Genomic_DNA"/>
</dbReference>
<feature type="domain" description="Response regulatory" evidence="5">
    <location>
        <begin position="7"/>
        <end position="118"/>
    </location>
</feature>
<protein>
    <submittedName>
        <fullName evidence="7">Response regulator</fullName>
    </submittedName>
</protein>
<gene>
    <name evidence="6" type="ORF">G6L72_16960</name>
    <name evidence="7" type="ORF">G6M88_17405</name>
</gene>
<dbReference type="InterPro" id="IPR001789">
    <property type="entry name" value="Sig_transdc_resp-reg_receiver"/>
</dbReference>
<dbReference type="SMART" id="SM00448">
    <property type="entry name" value="REC"/>
    <property type="match status" value="1"/>
</dbReference>
<evidence type="ECO:0000256" key="2">
    <source>
        <dbReference type="ARBA" id="ARBA00023015"/>
    </source>
</evidence>
<keyword evidence="1 4" id="KW-0597">Phosphoprotein</keyword>
<evidence type="ECO:0000313" key="9">
    <source>
        <dbReference type="Proteomes" id="UP000822331"/>
    </source>
</evidence>
<dbReference type="InterPro" id="IPR050595">
    <property type="entry name" value="Bact_response_regulator"/>
</dbReference>
<dbReference type="Proteomes" id="UP000822331">
    <property type="component" value="Unassembled WGS sequence"/>
</dbReference>
<evidence type="ECO:0000259" key="5">
    <source>
        <dbReference type="PROSITE" id="PS50110"/>
    </source>
</evidence>
<evidence type="ECO:0000313" key="6">
    <source>
        <dbReference type="EMBL" id="NTF38395.1"/>
    </source>
</evidence>
<dbReference type="RefSeq" id="WP_083212692.1">
    <property type="nucleotide sequence ID" value="NZ_CP049207.1"/>
</dbReference>
<reference evidence="6 9" key="1">
    <citation type="journal article" date="2020" name="Science">
        <title>Unexpected conservation and global transmission of agrobacterial virulence plasmids.</title>
        <authorList>
            <person name="Weisberg A.J."/>
            <person name="Davis E.W. 2nd"/>
            <person name="Tabima J."/>
            <person name="Belcher M.S."/>
            <person name="Miller M."/>
            <person name="Kuo C.H."/>
            <person name="Loper J.E."/>
            <person name="Grunwald N.J."/>
            <person name="Putnam M.L."/>
            <person name="Chang J.H."/>
        </authorList>
    </citation>
    <scope>NUCLEOTIDE SEQUENCE [LARGE SCALE GENOMIC DNA]</scope>
    <source>
        <strain evidence="6 9">A19/93</strain>
    </source>
</reference>
<organism evidence="7 8">
    <name type="scientific">Agrobacterium rubi</name>
    <dbReference type="NCBI Taxonomy" id="28099"/>
    <lineage>
        <taxon>Bacteria</taxon>
        <taxon>Pseudomonadati</taxon>
        <taxon>Pseudomonadota</taxon>
        <taxon>Alphaproteobacteria</taxon>
        <taxon>Hyphomicrobiales</taxon>
        <taxon>Rhizobiaceae</taxon>
        <taxon>Rhizobium/Agrobacterium group</taxon>
        <taxon>Agrobacterium</taxon>
    </lineage>
</organism>